<sequence length="428" mass="48853">MTSVQAFREFISERLTAAAGEIFTVFEQTIVQYEEEIGRQRKLLEISIKPQISLNRTELPQLHDCREDRLLQQKTNCCGEQGEPDPPLIKQEQEEKELLQFEEDREETEPPRIKEEEEELELVPLKEFQEEPEPSHTEEDEELGPSQEGEQLMLNLEGDAFNVSSIEEQRYLSEAEEVLQFLSHDSQVHHVKKYLDSKSTRNTELINVSGVHSERVESFSVPEKQAAFEKLLCEETRGEIVPKKRKSCQNSGGLSGKIICEICGKSYIRRSELMRHMRSHTGEKPYSCETCGKSFSLQGNLLVHRRTHTGEKPYSCTICGKSFSQQSHLLGHIRTHTGEKPYSCTICGKSFSKQSTFVGHMRTHTGEKPYSCRLCGKSFGQQSHLAGHMRTHTGERPYSCETCGKGFSQQSTLVGHMKTHRHGFRKGS</sequence>
<dbReference type="SMART" id="SM00355">
    <property type="entry name" value="ZnF_C2H2"/>
    <property type="match status" value="6"/>
</dbReference>
<proteinExistence type="inferred from homology"/>
<feature type="domain" description="C2H2-type" evidence="13">
    <location>
        <begin position="398"/>
        <end position="420"/>
    </location>
</feature>
<dbReference type="FunFam" id="3.30.160.60:FF:002343">
    <property type="entry name" value="Zinc finger protein 33A"/>
    <property type="match status" value="1"/>
</dbReference>
<evidence type="ECO:0000256" key="7">
    <source>
        <dbReference type="ARBA" id="ARBA00023015"/>
    </source>
</evidence>
<dbReference type="FunFam" id="3.30.160.60:FF:000912">
    <property type="entry name" value="Zinc finger protein 660"/>
    <property type="match status" value="2"/>
</dbReference>
<keyword evidence="10" id="KW-0539">Nucleus</keyword>
<evidence type="ECO:0000256" key="9">
    <source>
        <dbReference type="ARBA" id="ARBA00023163"/>
    </source>
</evidence>
<dbReference type="GO" id="GO:0031519">
    <property type="term" value="C:PcG protein complex"/>
    <property type="evidence" value="ECO:0007669"/>
    <property type="project" value="TreeGrafter"/>
</dbReference>
<dbReference type="PROSITE" id="PS00028">
    <property type="entry name" value="ZINC_FINGER_C2H2_1"/>
    <property type="match status" value="5"/>
</dbReference>
<dbReference type="OrthoDB" id="6365676at2759"/>
<comment type="similarity">
    <text evidence="2">Belongs to the krueppel C2H2-type zinc-finger protein family.</text>
</comment>
<feature type="domain" description="C2H2-type" evidence="13">
    <location>
        <begin position="286"/>
        <end position="313"/>
    </location>
</feature>
<feature type="domain" description="C2H2-type" evidence="13">
    <location>
        <begin position="370"/>
        <end position="397"/>
    </location>
</feature>
<dbReference type="FunFam" id="3.30.160.60:FF:001506">
    <property type="entry name" value="Zinc finger protein"/>
    <property type="match status" value="1"/>
</dbReference>
<feature type="region of interest" description="Disordered" evidence="12">
    <location>
        <begin position="100"/>
        <end position="146"/>
    </location>
</feature>
<dbReference type="SUPFAM" id="SSF57667">
    <property type="entry name" value="beta-beta-alpha zinc fingers"/>
    <property type="match status" value="3"/>
</dbReference>
<dbReference type="GO" id="GO:0005667">
    <property type="term" value="C:transcription regulator complex"/>
    <property type="evidence" value="ECO:0007669"/>
    <property type="project" value="TreeGrafter"/>
</dbReference>
<dbReference type="InParanoid" id="A0A672FME9"/>
<evidence type="ECO:0000256" key="12">
    <source>
        <dbReference type="SAM" id="MobiDB-lite"/>
    </source>
</evidence>
<dbReference type="Proteomes" id="UP000472267">
    <property type="component" value="Chromosome 20"/>
</dbReference>
<reference evidence="14" key="2">
    <citation type="submission" date="2025-08" db="UniProtKB">
        <authorList>
            <consortium name="Ensembl"/>
        </authorList>
    </citation>
    <scope>IDENTIFICATION</scope>
</reference>
<dbReference type="Pfam" id="PF13465">
    <property type="entry name" value="zf-H2C2_2"/>
    <property type="match status" value="1"/>
</dbReference>
<accession>A0A672FME9</accession>
<keyword evidence="4" id="KW-0677">Repeat</keyword>
<evidence type="ECO:0000256" key="5">
    <source>
        <dbReference type="ARBA" id="ARBA00022771"/>
    </source>
</evidence>
<feature type="compositionally biased region" description="Basic and acidic residues" evidence="12">
    <location>
        <begin position="127"/>
        <end position="137"/>
    </location>
</feature>
<evidence type="ECO:0000256" key="10">
    <source>
        <dbReference type="ARBA" id="ARBA00023242"/>
    </source>
</evidence>
<dbReference type="GO" id="GO:0000785">
    <property type="term" value="C:chromatin"/>
    <property type="evidence" value="ECO:0007669"/>
    <property type="project" value="TreeGrafter"/>
</dbReference>
<organism evidence="14 15">
    <name type="scientific">Salarias fasciatus</name>
    <name type="common">Jewelled blenny</name>
    <name type="synonym">Blennius fasciatus</name>
    <dbReference type="NCBI Taxonomy" id="181472"/>
    <lineage>
        <taxon>Eukaryota</taxon>
        <taxon>Metazoa</taxon>
        <taxon>Chordata</taxon>
        <taxon>Craniata</taxon>
        <taxon>Vertebrata</taxon>
        <taxon>Euteleostomi</taxon>
        <taxon>Actinopterygii</taxon>
        <taxon>Neopterygii</taxon>
        <taxon>Teleostei</taxon>
        <taxon>Neoteleostei</taxon>
        <taxon>Acanthomorphata</taxon>
        <taxon>Ovalentaria</taxon>
        <taxon>Blenniimorphae</taxon>
        <taxon>Blenniiformes</taxon>
        <taxon>Blennioidei</taxon>
        <taxon>Blenniidae</taxon>
        <taxon>Salariinae</taxon>
        <taxon>Salarias</taxon>
    </lineage>
</organism>
<comment type="subcellular location">
    <subcellularLocation>
        <location evidence="1">Nucleus</location>
    </subcellularLocation>
</comment>
<dbReference type="GO" id="GO:0008270">
    <property type="term" value="F:zinc ion binding"/>
    <property type="evidence" value="ECO:0007669"/>
    <property type="project" value="UniProtKB-KW"/>
</dbReference>
<dbReference type="GeneID" id="115407935"/>
<keyword evidence="3" id="KW-0479">Metal-binding</keyword>
<dbReference type="Pfam" id="PF00096">
    <property type="entry name" value="zf-C2H2"/>
    <property type="match status" value="4"/>
</dbReference>
<evidence type="ECO:0000256" key="11">
    <source>
        <dbReference type="PROSITE-ProRule" id="PRU00042"/>
    </source>
</evidence>
<evidence type="ECO:0000256" key="2">
    <source>
        <dbReference type="ARBA" id="ARBA00006991"/>
    </source>
</evidence>
<dbReference type="FunFam" id="3.30.160.60:FF:000045">
    <property type="entry name" value="ZFP69 zinc finger protein B"/>
    <property type="match status" value="1"/>
</dbReference>
<dbReference type="FunFam" id="3.30.160.60:FF:001325">
    <property type="entry name" value="zinc finger protein 200"/>
    <property type="match status" value="1"/>
</dbReference>
<dbReference type="PROSITE" id="PS50157">
    <property type="entry name" value="ZINC_FINGER_C2H2_2"/>
    <property type="match status" value="6"/>
</dbReference>
<evidence type="ECO:0000313" key="14">
    <source>
        <dbReference type="Ensembl" id="ENSSFAP00005005880.1"/>
    </source>
</evidence>
<dbReference type="Gene3D" id="3.30.160.60">
    <property type="entry name" value="Classic Zinc Finger"/>
    <property type="match status" value="6"/>
</dbReference>
<protein>
    <submittedName>
        <fullName evidence="14">Zinc finger and SCAN domain-containing protein 2-like</fullName>
    </submittedName>
</protein>
<feature type="domain" description="C2H2-type" evidence="13">
    <location>
        <begin position="314"/>
        <end position="341"/>
    </location>
</feature>
<keyword evidence="6" id="KW-0862">Zinc</keyword>
<keyword evidence="9" id="KW-0804">Transcription</keyword>
<dbReference type="Ensembl" id="ENSSFAT00005006195.1">
    <property type="protein sequence ID" value="ENSSFAP00005005880.1"/>
    <property type="gene ID" value="ENSSFAG00005003630.1"/>
</dbReference>
<dbReference type="PANTHER" id="PTHR14003:SF23">
    <property type="entry name" value="ZINC FINGER PROTEIN 143"/>
    <property type="match status" value="1"/>
</dbReference>
<dbReference type="InterPro" id="IPR013087">
    <property type="entry name" value="Znf_C2H2_type"/>
</dbReference>
<evidence type="ECO:0000259" key="13">
    <source>
        <dbReference type="PROSITE" id="PS50157"/>
    </source>
</evidence>
<evidence type="ECO:0000256" key="4">
    <source>
        <dbReference type="ARBA" id="ARBA00022737"/>
    </source>
</evidence>
<feature type="domain" description="C2H2-type" evidence="13">
    <location>
        <begin position="258"/>
        <end position="285"/>
    </location>
</feature>
<keyword evidence="7" id="KW-0805">Transcription regulation</keyword>
<dbReference type="AlphaFoldDB" id="A0A672FME9"/>
<dbReference type="InterPro" id="IPR036236">
    <property type="entry name" value="Znf_C2H2_sf"/>
</dbReference>
<dbReference type="PANTHER" id="PTHR14003">
    <property type="entry name" value="TRANSCRIPTIONAL REPRESSOR PROTEIN YY"/>
    <property type="match status" value="1"/>
</dbReference>
<dbReference type="GO" id="GO:0000981">
    <property type="term" value="F:DNA-binding transcription factor activity, RNA polymerase II-specific"/>
    <property type="evidence" value="ECO:0007669"/>
    <property type="project" value="TreeGrafter"/>
</dbReference>
<keyword evidence="5 11" id="KW-0863">Zinc-finger</keyword>
<evidence type="ECO:0000256" key="6">
    <source>
        <dbReference type="ARBA" id="ARBA00022833"/>
    </source>
</evidence>
<evidence type="ECO:0000313" key="15">
    <source>
        <dbReference type="Proteomes" id="UP000472267"/>
    </source>
</evidence>
<gene>
    <name evidence="14" type="primary">LOC115407935</name>
</gene>
<evidence type="ECO:0000256" key="3">
    <source>
        <dbReference type="ARBA" id="ARBA00022723"/>
    </source>
</evidence>
<reference evidence="14" key="3">
    <citation type="submission" date="2025-09" db="UniProtKB">
        <authorList>
            <consortium name="Ensembl"/>
        </authorList>
    </citation>
    <scope>IDENTIFICATION</scope>
</reference>
<evidence type="ECO:0000256" key="8">
    <source>
        <dbReference type="ARBA" id="ARBA00023125"/>
    </source>
</evidence>
<dbReference type="GO" id="GO:0000978">
    <property type="term" value="F:RNA polymerase II cis-regulatory region sequence-specific DNA binding"/>
    <property type="evidence" value="ECO:0007669"/>
    <property type="project" value="TreeGrafter"/>
</dbReference>
<dbReference type="OMA" id="CREDRLL"/>
<dbReference type="RefSeq" id="XP_029974374.1">
    <property type="nucleotide sequence ID" value="XM_030118514.1"/>
</dbReference>
<evidence type="ECO:0000256" key="1">
    <source>
        <dbReference type="ARBA" id="ARBA00004123"/>
    </source>
</evidence>
<name>A0A672FME9_SALFA</name>
<keyword evidence="8" id="KW-0238">DNA-binding</keyword>
<reference evidence="14" key="1">
    <citation type="submission" date="2019-06" db="EMBL/GenBank/DDBJ databases">
        <authorList>
            <consortium name="Wellcome Sanger Institute Data Sharing"/>
        </authorList>
    </citation>
    <scope>NUCLEOTIDE SEQUENCE [LARGE SCALE GENOMIC DNA]</scope>
</reference>
<keyword evidence="15" id="KW-1185">Reference proteome</keyword>
<feature type="domain" description="C2H2-type" evidence="13">
    <location>
        <begin position="342"/>
        <end position="369"/>
    </location>
</feature>